<dbReference type="GO" id="GO:0003700">
    <property type="term" value="F:DNA-binding transcription factor activity"/>
    <property type="evidence" value="ECO:0007669"/>
    <property type="project" value="InterPro"/>
</dbReference>
<gene>
    <name evidence="1" type="ORF">A3B10_02210</name>
</gene>
<reference evidence="1 2" key="1">
    <citation type="journal article" date="2016" name="Nat. Commun.">
        <title>Thousands of microbial genomes shed light on interconnected biogeochemical processes in an aquifer system.</title>
        <authorList>
            <person name="Anantharaman K."/>
            <person name="Brown C.T."/>
            <person name="Hug L.A."/>
            <person name="Sharon I."/>
            <person name="Castelle C.J."/>
            <person name="Probst A.J."/>
            <person name="Thomas B.C."/>
            <person name="Singh A."/>
            <person name="Wilkins M.J."/>
            <person name="Karaoz U."/>
            <person name="Brodie E.L."/>
            <person name="Williams K.H."/>
            <person name="Hubbard S.S."/>
            <person name="Banfield J.F."/>
        </authorList>
    </citation>
    <scope>NUCLEOTIDE SEQUENCE [LARGE SCALE GENOMIC DNA]</scope>
</reference>
<sequence length="166" mass="19447">MDIMTKLSKRALDPKDLGYYINNLWSAFTLLDSKDEVRSFFRDIFTHTEYKMLAKRLEIGRRLLEGQTYESISEDLKVTPPTITSISNALERGGSGLRTVHEKLQYLEKSLQRKKSERQDRLEHRRLPKFRESTFAANVLREGFGTINKVLKRRTRETSARKQLPV</sequence>
<dbReference type="PANTHER" id="PTHR40080">
    <property type="entry name" value="LMO1763 PROTEIN"/>
    <property type="match status" value="1"/>
</dbReference>
<proteinExistence type="predicted"/>
<evidence type="ECO:0000313" key="2">
    <source>
        <dbReference type="Proteomes" id="UP000177281"/>
    </source>
</evidence>
<protein>
    <recommendedName>
        <fullName evidence="3">TrpR like protein, YerC/YecD</fullName>
    </recommendedName>
</protein>
<comment type="caution">
    <text evidence="1">The sequence shown here is derived from an EMBL/GenBank/DDBJ whole genome shotgun (WGS) entry which is preliminary data.</text>
</comment>
<dbReference type="STRING" id="1817841.A3B10_02210"/>
<evidence type="ECO:0008006" key="3">
    <source>
        <dbReference type="Google" id="ProtNLM"/>
    </source>
</evidence>
<dbReference type="InterPro" id="IPR013368">
    <property type="entry name" value="YecD_YerC"/>
</dbReference>
<dbReference type="EMBL" id="MFFB01000001">
    <property type="protein sequence ID" value="OGE97386.1"/>
    <property type="molecule type" value="Genomic_DNA"/>
</dbReference>
<dbReference type="Pfam" id="PF01371">
    <property type="entry name" value="Trp_repressor"/>
    <property type="match status" value="1"/>
</dbReference>
<evidence type="ECO:0000313" key="1">
    <source>
        <dbReference type="EMBL" id="OGE97386.1"/>
    </source>
</evidence>
<organism evidence="1 2">
    <name type="scientific">Candidatus Doudnabacteria bacterium RIFCSPLOWO2_01_FULL_44_21</name>
    <dbReference type="NCBI Taxonomy" id="1817841"/>
    <lineage>
        <taxon>Bacteria</taxon>
        <taxon>Candidatus Doudnaibacteriota</taxon>
    </lineage>
</organism>
<dbReference type="InterPro" id="IPR000831">
    <property type="entry name" value="Trp_repress"/>
</dbReference>
<dbReference type="InterPro" id="IPR038116">
    <property type="entry name" value="TrpR-like_sf"/>
</dbReference>
<accession>A0A1F5Q5H9</accession>
<name>A0A1F5Q5H9_9BACT</name>
<dbReference type="GO" id="GO:0043565">
    <property type="term" value="F:sequence-specific DNA binding"/>
    <property type="evidence" value="ECO:0007669"/>
    <property type="project" value="InterPro"/>
</dbReference>
<dbReference type="SUPFAM" id="SSF48295">
    <property type="entry name" value="TrpR-like"/>
    <property type="match status" value="1"/>
</dbReference>
<dbReference type="Gene3D" id="1.10.1270.10">
    <property type="entry name" value="TrpR-like"/>
    <property type="match status" value="1"/>
</dbReference>
<dbReference type="NCBIfam" id="TIGR02531">
    <property type="entry name" value="yecD_yerC"/>
    <property type="match status" value="1"/>
</dbReference>
<dbReference type="Proteomes" id="UP000177281">
    <property type="component" value="Unassembled WGS sequence"/>
</dbReference>
<dbReference type="AlphaFoldDB" id="A0A1F5Q5H9"/>
<dbReference type="PANTHER" id="PTHR40080:SF1">
    <property type="entry name" value="TRPR-LIKE PROTEIN YERC_YECD"/>
    <property type="match status" value="1"/>
</dbReference>
<dbReference type="InterPro" id="IPR010921">
    <property type="entry name" value="Trp_repressor/repl_initiator"/>
</dbReference>